<dbReference type="Proteomes" id="UP001596494">
    <property type="component" value="Unassembled WGS sequence"/>
</dbReference>
<dbReference type="PANTHER" id="PTHR12993:SF11">
    <property type="entry name" value="N-ACETYLGLUCOSAMINYL-PHOSPHATIDYLINOSITOL DE-N-ACETYLASE"/>
    <property type="match status" value="1"/>
</dbReference>
<protein>
    <submittedName>
        <fullName evidence="2">PIG-L deacetylase family protein</fullName>
        <ecNumber evidence="2">3.5.1.-</ecNumber>
    </submittedName>
</protein>
<dbReference type="InterPro" id="IPR024078">
    <property type="entry name" value="LmbE-like_dom_sf"/>
</dbReference>
<comment type="caution">
    <text evidence="2">The sequence shown here is derived from an EMBL/GenBank/DDBJ whole genome shotgun (WGS) entry which is preliminary data.</text>
</comment>
<evidence type="ECO:0000313" key="3">
    <source>
        <dbReference type="Proteomes" id="UP001596494"/>
    </source>
</evidence>
<keyword evidence="2" id="KW-0378">Hydrolase</keyword>
<reference evidence="3" key="1">
    <citation type="journal article" date="2019" name="Int. J. Syst. Evol. Microbiol.">
        <title>The Global Catalogue of Microorganisms (GCM) 10K type strain sequencing project: providing services to taxonomists for standard genome sequencing and annotation.</title>
        <authorList>
            <consortium name="The Broad Institute Genomics Platform"/>
            <consortium name="The Broad Institute Genome Sequencing Center for Infectious Disease"/>
            <person name="Wu L."/>
            <person name="Ma J."/>
        </authorList>
    </citation>
    <scope>NUCLEOTIDE SEQUENCE [LARGE SCALE GENOMIC DNA]</scope>
    <source>
        <strain evidence="3">CCUG 73951</strain>
    </source>
</reference>
<dbReference type="InterPro" id="IPR003737">
    <property type="entry name" value="GlcNAc_PI_deacetylase-related"/>
</dbReference>
<evidence type="ECO:0000313" key="2">
    <source>
        <dbReference type="EMBL" id="MFC7321847.1"/>
    </source>
</evidence>
<comment type="cofactor">
    <cofactor evidence="1">
        <name>Zn(2+)</name>
        <dbReference type="ChEBI" id="CHEBI:29105"/>
    </cofactor>
</comment>
<dbReference type="RefSeq" id="WP_289215786.1">
    <property type="nucleotide sequence ID" value="NZ_JAPVRC010000004.1"/>
</dbReference>
<dbReference type="EC" id="3.5.1.-" evidence="2"/>
<dbReference type="SUPFAM" id="SSF102588">
    <property type="entry name" value="LmbE-like"/>
    <property type="match status" value="1"/>
</dbReference>
<dbReference type="Gene3D" id="3.40.50.10320">
    <property type="entry name" value="LmbE-like"/>
    <property type="match status" value="1"/>
</dbReference>
<organism evidence="2 3">
    <name type="scientific">Halobacillus campisalis</name>
    <dbReference type="NCBI Taxonomy" id="435909"/>
    <lineage>
        <taxon>Bacteria</taxon>
        <taxon>Bacillati</taxon>
        <taxon>Bacillota</taxon>
        <taxon>Bacilli</taxon>
        <taxon>Bacillales</taxon>
        <taxon>Bacillaceae</taxon>
        <taxon>Halobacillus</taxon>
    </lineage>
</organism>
<name>A0ABW2K6R6_9BACI</name>
<dbReference type="GO" id="GO:0016787">
    <property type="term" value="F:hydrolase activity"/>
    <property type="evidence" value="ECO:0007669"/>
    <property type="project" value="UniProtKB-KW"/>
</dbReference>
<dbReference type="EMBL" id="JBHTBY010000011">
    <property type="protein sequence ID" value="MFC7321847.1"/>
    <property type="molecule type" value="Genomic_DNA"/>
</dbReference>
<dbReference type="Pfam" id="PF02585">
    <property type="entry name" value="PIG-L"/>
    <property type="match status" value="1"/>
</dbReference>
<dbReference type="PANTHER" id="PTHR12993">
    <property type="entry name" value="N-ACETYLGLUCOSAMINYL-PHOSPHATIDYLINOSITOL DE-N-ACETYLASE-RELATED"/>
    <property type="match status" value="1"/>
</dbReference>
<accession>A0ABW2K6R6</accession>
<gene>
    <name evidence="2" type="ORF">ACFQMN_13245</name>
</gene>
<sequence length="297" mass="34014">MNLKRFLIEGSKPVITPITKVILKKHYTSNLSITPLGNYKKVLIVAPHMDDETIGLGGTIKRHIQEGAEVHCVFSTDGSNSESELSREELSRIRKDEIEKVNELLGMDSIHYMDLPDGNVQSTSEAQNKLISLLEQIEPDLIYCTPFVDAHPDHTGTTAILSDCLKLRRNGEKIRLYEINCPIPPREINCVIDITSTYPTKKDAIKLFTSQAIAFDGFLLLNKLKSHMVKDRSVSAAEVFIEVDADQFTKQFDKLREKNYPYHKMFKQANRVVTLLWAMFKNYPQKKRIYQERLSKN</sequence>
<keyword evidence="3" id="KW-1185">Reference proteome</keyword>
<evidence type="ECO:0000256" key="1">
    <source>
        <dbReference type="ARBA" id="ARBA00001947"/>
    </source>
</evidence>
<proteinExistence type="predicted"/>